<dbReference type="EMBL" id="JBEOKT010000019">
    <property type="protein sequence ID" value="MER2999171.1"/>
    <property type="molecule type" value="Genomic_DNA"/>
</dbReference>
<comment type="caution">
    <text evidence="1">The sequence shown here is derived from an EMBL/GenBank/DDBJ whole genome shotgun (WGS) entry which is preliminary data.</text>
</comment>
<sequence length="129" mass="14924">MVLDYDAATDILYATRPDMKQEEMLHIYAAFAVMVKTLKEKHIPYLLLDTSSSQLDMHQEDYNTILTLLSNDLAVTGLQKLVRLISPDEKRESFVRQFLKEIDVLQSLPYAVENFTSREAAVTWLKKNK</sequence>
<name>A0ABV1RXP2_9BACT</name>
<evidence type="ECO:0000313" key="2">
    <source>
        <dbReference type="Proteomes" id="UP001476807"/>
    </source>
</evidence>
<organism evidence="1 2">
    <name type="scientific">Pontibacter populi</name>
    <dbReference type="NCBI Taxonomy" id="890055"/>
    <lineage>
        <taxon>Bacteria</taxon>
        <taxon>Pseudomonadati</taxon>
        <taxon>Bacteroidota</taxon>
        <taxon>Cytophagia</taxon>
        <taxon>Cytophagales</taxon>
        <taxon>Hymenobacteraceae</taxon>
        <taxon>Pontibacter</taxon>
    </lineage>
</organism>
<evidence type="ECO:0008006" key="3">
    <source>
        <dbReference type="Google" id="ProtNLM"/>
    </source>
</evidence>
<dbReference type="Proteomes" id="UP001476807">
    <property type="component" value="Unassembled WGS sequence"/>
</dbReference>
<gene>
    <name evidence="1" type="ORF">ABS362_16590</name>
</gene>
<dbReference type="RefSeq" id="WP_350413802.1">
    <property type="nucleotide sequence ID" value="NZ_JBEOKT010000019.1"/>
</dbReference>
<keyword evidence="2" id="KW-1185">Reference proteome</keyword>
<proteinExistence type="predicted"/>
<evidence type="ECO:0000313" key="1">
    <source>
        <dbReference type="EMBL" id="MER2999171.1"/>
    </source>
</evidence>
<accession>A0ABV1RXP2</accession>
<reference evidence="1 2" key="1">
    <citation type="submission" date="2024-06" db="EMBL/GenBank/DDBJ databases">
        <title>Pontibacter populi HYL7-15.</title>
        <authorList>
            <person name="Kim M.K."/>
        </authorList>
    </citation>
    <scope>NUCLEOTIDE SEQUENCE [LARGE SCALE GENOMIC DNA]</scope>
    <source>
        <strain evidence="1 2">HYL7-15</strain>
    </source>
</reference>
<protein>
    <recommendedName>
        <fullName evidence="3">STAS/SEC14 domain-containing protein</fullName>
    </recommendedName>
</protein>